<feature type="repeat" description="ANK" evidence="3">
    <location>
        <begin position="78"/>
        <end position="114"/>
    </location>
</feature>
<evidence type="ECO:0000256" key="3">
    <source>
        <dbReference type="PROSITE-ProRule" id="PRU00023"/>
    </source>
</evidence>
<dbReference type="InterPro" id="IPR002110">
    <property type="entry name" value="Ankyrin_rpt"/>
</dbReference>
<sequence length="139" mass="15291">MLWCRTMVVRLCSTLPSRRPWCRGGSCWGSASAHCCSWDHKSGRTSLHMAAEEANVELLRLFLDQPDSMAIINAKTYNGNTALHVVSAMKGKVAQVDAIKLLMRRGADPSIKNLEKPSQLVPEGTMGDLVRRILKGRGA</sequence>
<dbReference type="GO" id="GO:0010468">
    <property type="term" value="P:regulation of gene expression"/>
    <property type="evidence" value="ECO:0007669"/>
    <property type="project" value="TreeGrafter"/>
</dbReference>
<keyword evidence="5" id="KW-1185">Reference proteome</keyword>
<comment type="caution">
    <text evidence="4">The sequence shown here is derived from an EMBL/GenBank/DDBJ whole genome shotgun (WGS) entry which is preliminary data.</text>
</comment>
<dbReference type="EMBL" id="JAINUG010000026">
    <property type="protein sequence ID" value="KAJ8410528.1"/>
    <property type="molecule type" value="Genomic_DNA"/>
</dbReference>
<dbReference type="PANTHER" id="PTHR24124">
    <property type="entry name" value="ANKYRIN REPEAT FAMILY A"/>
    <property type="match status" value="1"/>
</dbReference>
<dbReference type="Gene3D" id="1.25.40.20">
    <property type="entry name" value="Ankyrin repeat-containing domain"/>
    <property type="match status" value="1"/>
</dbReference>
<gene>
    <name evidence="4" type="ORF">AAFF_G00194320</name>
</gene>
<name>A0AAD7SXK0_9TELE</name>
<keyword evidence="2 3" id="KW-0040">ANK repeat</keyword>
<keyword evidence="1" id="KW-0677">Repeat</keyword>
<dbReference type="GO" id="GO:0005634">
    <property type="term" value="C:nucleus"/>
    <property type="evidence" value="ECO:0007669"/>
    <property type="project" value="TreeGrafter"/>
</dbReference>
<dbReference type="SUPFAM" id="SSF48403">
    <property type="entry name" value="Ankyrin repeat"/>
    <property type="match status" value="1"/>
</dbReference>
<evidence type="ECO:0000313" key="5">
    <source>
        <dbReference type="Proteomes" id="UP001221898"/>
    </source>
</evidence>
<organism evidence="4 5">
    <name type="scientific">Aldrovandia affinis</name>
    <dbReference type="NCBI Taxonomy" id="143900"/>
    <lineage>
        <taxon>Eukaryota</taxon>
        <taxon>Metazoa</taxon>
        <taxon>Chordata</taxon>
        <taxon>Craniata</taxon>
        <taxon>Vertebrata</taxon>
        <taxon>Euteleostomi</taxon>
        <taxon>Actinopterygii</taxon>
        <taxon>Neopterygii</taxon>
        <taxon>Teleostei</taxon>
        <taxon>Notacanthiformes</taxon>
        <taxon>Halosauridae</taxon>
        <taxon>Aldrovandia</taxon>
    </lineage>
</organism>
<dbReference type="PROSITE" id="PS50088">
    <property type="entry name" value="ANK_REPEAT"/>
    <property type="match status" value="2"/>
</dbReference>
<evidence type="ECO:0000256" key="2">
    <source>
        <dbReference type="ARBA" id="ARBA00023043"/>
    </source>
</evidence>
<dbReference type="PRINTS" id="PR01415">
    <property type="entry name" value="ANKYRIN"/>
</dbReference>
<dbReference type="AlphaFoldDB" id="A0AAD7SXK0"/>
<dbReference type="Pfam" id="PF12796">
    <property type="entry name" value="Ank_2"/>
    <property type="match status" value="1"/>
</dbReference>
<reference evidence="4" key="1">
    <citation type="journal article" date="2023" name="Science">
        <title>Genome structures resolve the early diversification of teleost fishes.</title>
        <authorList>
            <person name="Parey E."/>
            <person name="Louis A."/>
            <person name="Montfort J."/>
            <person name="Bouchez O."/>
            <person name="Roques C."/>
            <person name="Iampietro C."/>
            <person name="Lluch J."/>
            <person name="Castinel A."/>
            <person name="Donnadieu C."/>
            <person name="Desvignes T."/>
            <person name="Floi Bucao C."/>
            <person name="Jouanno E."/>
            <person name="Wen M."/>
            <person name="Mejri S."/>
            <person name="Dirks R."/>
            <person name="Jansen H."/>
            <person name="Henkel C."/>
            <person name="Chen W.J."/>
            <person name="Zahm M."/>
            <person name="Cabau C."/>
            <person name="Klopp C."/>
            <person name="Thompson A.W."/>
            <person name="Robinson-Rechavi M."/>
            <person name="Braasch I."/>
            <person name="Lecointre G."/>
            <person name="Bobe J."/>
            <person name="Postlethwait J.H."/>
            <person name="Berthelot C."/>
            <person name="Roest Crollius H."/>
            <person name="Guiguen Y."/>
        </authorList>
    </citation>
    <scope>NUCLEOTIDE SEQUENCE</scope>
    <source>
        <strain evidence="4">NC1722</strain>
    </source>
</reference>
<dbReference type="InterPro" id="IPR036770">
    <property type="entry name" value="Ankyrin_rpt-contain_sf"/>
</dbReference>
<evidence type="ECO:0000313" key="4">
    <source>
        <dbReference type="EMBL" id="KAJ8410528.1"/>
    </source>
</evidence>
<dbReference type="Proteomes" id="UP001221898">
    <property type="component" value="Unassembled WGS sequence"/>
</dbReference>
<accession>A0AAD7SXK0</accession>
<protein>
    <submittedName>
        <fullName evidence="4">Uncharacterized protein</fullName>
    </submittedName>
</protein>
<proteinExistence type="predicted"/>
<dbReference type="PANTHER" id="PTHR24124:SF5">
    <property type="entry name" value="NF-KAPPA-B INHIBITOR ZETA"/>
    <property type="match status" value="1"/>
</dbReference>
<dbReference type="PROSITE" id="PS50297">
    <property type="entry name" value="ANK_REP_REGION"/>
    <property type="match status" value="1"/>
</dbReference>
<feature type="repeat" description="ANK" evidence="3">
    <location>
        <begin position="42"/>
        <end position="74"/>
    </location>
</feature>
<dbReference type="SMART" id="SM00248">
    <property type="entry name" value="ANK"/>
    <property type="match status" value="2"/>
</dbReference>
<evidence type="ECO:0000256" key="1">
    <source>
        <dbReference type="ARBA" id="ARBA00022737"/>
    </source>
</evidence>